<dbReference type="AlphaFoldDB" id="A0AA35K7Y4"/>
<dbReference type="InterPro" id="IPR036116">
    <property type="entry name" value="FN3_sf"/>
</dbReference>
<dbReference type="Pfam" id="PF09240">
    <property type="entry name" value="IL6Ra-bind"/>
    <property type="match status" value="1"/>
</dbReference>
<accession>A0AA35K7Y4</accession>
<feature type="signal peptide" evidence="8">
    <location>
        <begin position="1"/>
        <end position="26"/>
    </location>
</feature>
<evidence type="ECO:0000256" key="7">
    <source>
        <dbReference type="ARBA" id="ARBA00023180"/>
    </source>
</evidence>
<dbReference type="EMBL" id="OX395129">
    <property type="protein sequence ID" value="CAI5772183.1"/>
    <property type="molecule type" value="Genomic_DNA"/>
</dbReference>
<dbReference type="PANTHER" id="PTHR23037:SF46">
    <property type="entry name" value="INTERLEUKIN 5 RECEPTOR SUBUNIT ALPHA"/>
    <property type="match status" value="1"/>
</dbReference>
<dbReference type="PANTHER" id="PTHR23037">
    <property type="entry name" value="CYTOKINE RECEPTOR"/>
    <property type="match status" value="1"/>
</dbReference>
<dbReference type="InterPro" id="IPR003532">
    <property type="entry name" value="Short_hematopoietin_rcpt_2_CS"/>
</dbReference>
<evidence type="ECO:0000256" key="4">
    <source>
        <dbReference type="ARBA" id="ARBA00022989"/>
    </source>
</evidence>
<feature type="chain" id="PRO_5041436315" evidence="8">
    <location>
        <begin position="27"/>
        <end position="244"/>
    </location>
</feature>
<dbReference type="Gene3D" id="2.60.40.10">
    <property type="entry name" value="Immunoglobulins"/>
    <property type="match status" value="2"/>
</dbReference>
<proteinExistence type="predicted"/>
<feature type="domain" description="Type I cytokine receptor cytokine-binding" evidence="9">
    <location>
        <begin position="38"/>
        <end position="126"/>
    </location>
</feature>
<evidence type="ECO:0000256" key="5">
    <source>
        <dbReference type="ARBA" id="ARBA00023136"/>
    </source>
</evidence>
<evidence type="ECO:0000256" key="6">
    <source>
        <dbReference type="ARBA" id="ARBA00023170"/>
    </source>
</evidence>
<dbReference type="GO" id="GO:0009897">
    <property type="term" value="C:external side of plasma membrane"/>
    <property type="evidence" value="ECO:0007669"/>
    <property type="project" value="TreeGrafter"/>
</dbReference>
<keyword evidence="6 10" id="KW-0675">Receptor</keyword>
<comment type="subcellular location">
    <subcellularLocation>
        <location evidence="1">Membrane</location>
        <topology evidence="1">Single-pass type I membrane protein</topology>
    </subcellularLocation>
</comment>
<keyword evidence="3 8" id="KW-0732">Signal</keyword>
<keyword evidence="4" id="KW-1133">Transmembrane helix</keyword>
<keyword evidence="11" id="KW-1185">Reference proteome</keyword>
<evidence type="ECO:0000256" key="3">
    <source>
        <dbReference type="ARBA" id="ARBA00022729"/>
    </source>
</evidence>
<gene>
    <name evidence="10" type="ORF">PODLI_1B028307</name>
</gene>
<dbReference type="InterPro" id="IPR013783">
    <property type="entry name" value="Ig-like_fold"/>
</dbReference>
<keyword evidence="5" id="KW-0472">Membrane</keyword>
<sequence>MVATLGFADTVRLIVLLYSIFYRTFAQEEGPEGTSAENLSCVIYTVHVTSMDCTWEVGRNAPNDVQYFLNLIYFENDGESIECPQYKNNELGRHVGCHFPNMKVPENHITLQVTGSSKESPIQTLDHQAWPFDYEKLAPPQCITVNCRELLLYCKVEWKPPPTATTNADYCFKYQIKDELRNGIITKKTGETYHLFLKDKEYILKLRAAGQYCTVGEEWSDWSELIKFGCRKKPGKNTYTCEEG</sequence>
<dbReference type="SUPFAM" id="SSF49265">
    <property type="entry name" value="Fibronectin type III"/>
    <property type="match status" value="1"/>
</dbReference>
<evidence type="ECO:0000313" key="10">
    <source>
        <dbReference type="EMBL" id="CAI5772183.1"/>
    </source>
</evidence>
<dbReference type="Proteomes" id="UP001178461">
    <property type="component" value="Chromosome 4"/>
</dbReference>
<keyword evidence="2" id="KW-0812">Transmembrane</keyword>
<evidence type="ECO:0000313" key="11">
    <source>
        <dbReference type="Proteomes" id="UP001178461"/>
    </source>
</evidence>
<dbReference type="PROSITE" id="PS01356">
    <property type="entry name" value="HEMATOPO_REC_S_F2"/>
    <property type="match status" value="1"/>
</dbReference>
<reference evidence="10" key="1">
    <citation type="submission" date="2022-12" db="EMBL/GenBank/DDBJ databases">
        <authorList>
            <person name="Alioto T."/>
            <person name="Alioto T."/>
            <person name="Gomez Garrido J."/>
        </authorList>
    </citation>
    <scope>NUCLEOTIDE SEQUENCE</scope>
</reference>
<keyword evidence="7" id="KW-0325">Glycoprotein</keyword>
<dbReference type="GO" id="GO:0004896">
    <property type="term" value="F:cytokine receptor activity"/>
    <property type="evidence" value="ECO:0007669"/>
    <property type="project" value="InterPro"/>
</dbReference>
<evidence type="ECO:0000256" key="8">
    <source>
        <dbReference type="SAM" id="SignalP"/>
    </source>
</evidence>
<dbReference type="InterPro" id="IPR015321">
    <property type="entry name" value="TypeI_recpt_CBD"/>
</dbReference>
<name>A0AA35K7Y4_9SAUR</name>
<evidence type="ECO:0000256" key="2">
    <source>
        <dbReference type="ARBA" id="ARBA00022692"/>
    </source>
</evidence>
<organism evidence="10 11">
    <name type="scientific">Podarcis lilfordi</name>
    <name type="common">Lilford's wall lizard</name>
    <dbReference type="NCBI Taxonomy" id="74358"/>
    <lineage>
        <taxon>Eukaryota</taxon>
        <taxon>Metazoa</taxon>
        <taxon>Chordata</taxon>
        <taxon>Craniata</taxon>
        <taxon>Vertebrata</taxon>
        <taxon>Euteleostomi</taxon>
        <taxon>Lepidosauria</taxon>
        <taxon>Squamata</taxon>
        <taxon>Bifurcata</taxon>
        <taxon>Unidentata</taxon>
        <taxon>Episquamata</taxon>
        <taxon>Laterata</taxon>
        <taxon>Lacertibaenia</taxon>
        <taxon>Lacertidae</taxon>
        <taxon>Podarcis</taxon>
    </lineage>
</organism>
<evidence type="ECO:0000256" key="1">
    <source>
        <dbReference type="ARBA" id="ARBA00004479"/>
    </source>
</evidence>
<protein>
    <submittedName>
        <fullName evidence="10">Interleukin-5 receptor subunit alpha-like</fullName>
    </submittedName>
</protein>
<evidence type="ECO:0000259" key="9">
    <source>
        <dbReference type="Pfam" id="PF09240"/>
    </source>
</evidence>